<proteinExistence type="inferred from homology"/>
<dbReference type="PANTHER" id="PTHR43362:SF1">
    <property type="entry name" value="MANNITOL DEHYDROGENASE 2-RELATED"/>
    <property type="match status" value="1"/>
</dbReference>
<dbReference type="Gene3D" id="1.10.1040.10">
    <property type="entry name" value="N-(1-d-carboxylethyl)-l-norvaline Dehydrogenase, domain 2"/>
    <property type="match status" value="1"/>
</dbReference>
<dbReference type="EC" id="1.1.1.17" evidence="2"/>
<dbReference type="RefSeq" id="WP_379529373.1">
    <property type="nucleotide sequence ID" value="NZ_JBHSBI010000009.1"/>
</dbReference>
<feature type="domain" description="Mannitol dehydrogenase N-terminal" evidence="7">
    <location>
        <begin position="6"/>
        <end position="249"/>
    </location>
</feature>
<evidence type="ECO:0000256" key="1">
    <source>
        <dbReference type="ARBA" id="ARBA00006541"/>
    </source>
</evidence>
<dbReference type="InterPro" id="IPR036291">
    <property type="entry name" value="NAD(P)-bd_dom_sf"/>
</dbReference>
<keyword evidence="5" id="KW-0520">NAD</keyword>
<comment type="similarity">
    <text evidence="1">Belongs to the mannitol dehydrogenase family.</text>
</comment>
<evidence type="ECO:0000256" key="3">
    <source>
        <dbReference type="ARBA" id="ARBA00016219"/>
    </source>
</evidence>
<evidence type="ECO:0000256" key="4">
    <source>
        <dbReference type="ARBA" id="ARBA00023002"/>
    </source>
</evidence>
<evidence type="ECO:0000259" key="8">
    <source>
        <dbReference type="Pfam" id="PF08125"/>
    </source>
</evidence>
<comment type="catalytic activity">
    <reaction evidence="6">
        <text>D-mannitol 1-phosphate + NAD(+) = beta-D-fructose 6-phosphate + NADH + H(+)</text>
        <dbReference type="Rhea" id="RHEA:19661"/>
        <dbReference type="ChEBI" id="CHEBI:15378"/>
        <dbReference type="ChEBI" id="CHEBI:57540"/>
        <dbReference type="ChEBI" id="CHEBI:57634"/>
        <dbReference type="ChEBI" id="CHEBI:57945"/>
        <dbReference type="ChEBI" id="CHEBI:61381"/>
        <dbReference type="EC" id="1.1.1.17"/>
    </reaction>
</comment>
<dbReference type="PRINTS" id="PR00084">
    <property type="entry name" value="MTLDHDRGNASE"/>
</dbReference>
<evidence type="ECO:0000256" key="6">
    <source>
        <dbReference type="ARBA" id="ARBA00048615"/>
    </source>
</evidence>
<reference evidence="10" key="1">
    <citation type="journal article" date="2019" name="Int. J. Syst. Evol. Microbiol.">
        <title>The Global Catalogue of Microorganisms (GCM) 10K type strain sequencing project: providing services to taxonomists for standard genome sequencing and annotation.</title>
        <authorList>
            <consortium name="The Broad Institute Genomics Platform"/>
            <consortium name="The Broad Institute Genome Sequencing Center for Infectious Disease"/>
            <person name="Wu L."/>
            <person name="Ma J."/>
        </authorList>
    </citation>
    <scope>NUCLEOTIDE SEQUENCE [LARGE SCALE GENOMIC DNA]</scope>
    <source>
        <strain evidence="10">TBRC 1276</strain>
    </source>
</reference>
<sequence>MTDRYVVHLGLGAFARSHTAWYTRHTGWRMIGFTGRGPGVARLLSRHGGAYHVLTRHPDHDAAERVEVLAGVHVGADLAAWLEACASPSTHVVTVTVTEKGYRLTPSGSLDLDDADVRADVELLRTAPFGAPARTAPGRLAQGLLARADRAPDAPVAVVGCDNLRGNGRLAERAVLGMLEAVPGRSEWVRGNVGFVSSMVDRITPAATPEDLAQVRALTGVDDPAAVVAEPFAEWVLDDAFPAQRPRWEVAGAVLTSQVAGHELRKLLVLNGAHTLLAHTGLLKDVRTVAGAIARPELLELLTAWWQAVRPLLPFPAPEVDAYERAVLERFRNARIEHRLTQIATDAAEKLRVRVLPLLNGNAVEQVVVEQLAAWIACWRAGVAPDDPLGPRLARAARGVPQEAAARMLALLDPALADDHDLRTRVGDRLRDF</sequence>
<dbReference type="InterPro" id="IPR008927">
    <property type="entry name" value="6-PGluconate_DH-like_C_sf"/>
</dbReference>
<dbReference type="Pfam" id="PF01232">
    <property type="entry name" value="Mannitol_dh"/>
    <property type="match status" value="1"/>
</dbReference>
<evidence type="ECO:0000313" key="10">
    <source>
        <dbReference type="Proteomes" id="UP001595851"/>
    </source>
</evidence>
<dbReference type="InterPro" id="IPR050988">
    <property type="entry name" value="Mannitol_DH/Oxidoreductase"/>
</dbReference>
<accession>A0ABV8G5U8</accession>
<protein>
    <recommendedName>
        <fullName evidence="3">Mannitol-1-phosphate 5-dehydrogenase</fullName>
        <ecNumber evidence="2">1.1.1.17</ecNumber>
    </recommendedName>
</protein>
<keyword evidence="10" id="KW-1185">Reference proteome</keyword>
<dbReference type="EMBL" id="JBHSBI010000009">
    <property type="protein sequence ID" value="MFC4009318.1"/>
    <property type="molecule type" value="Genomic_DNA"/>
</dbReference>
<dbReference type="Pfam" id="PF08125">
    <property type="entry name" value="Mannitol_dh_C"/>
    <property type="match status" value="1"/>
</dbReference>
<name>A0ABV8G5U8_9ACTN</name>
<dbReference type="Gene3D" id="3.40.50.720">
    <property type="entry name" value="NAD(P)-binding Rossmann-like Domain"/>
    <property type="match status" value="1"/>
</dbReference>
<comment type="caution">
    <text evidence="9">The sequence shown here is derived from an EMBL/GenBank/DDBJ whole genome shotgun (WGS) entry which is preliminary data.</text>
</comment>
<dbReference type="InterPro" id="IPR013118">
    <property type="entry name" value="Mannitol_DH_C"/>
</dbReference>
<dbReference type="InterPro" id="IPR000669">
    <property type="entry name" value="Mannitol_DH"/>
</dbReference>
<dbReference type="Proteomes" id="UP001595851">
    <property type="component" value="Unassembled WGS sequence"/>
</dbReference>
<dbReference type="SUPFAM" id="SSF48179">
    <property type="entry name" value="6-phosphogluconate dehydrogenase C-terminal domain-like"/>
    <property type="match status" value="1"/>
</dbReference>
<organism evidence="9 10">
    <name type="scientific">Nonomuraea purpurea</name>
    <dbReference type="NCBI Taxonomy" id="1849276"/>
    <lineage>
        <taxon>Bacteria</taxon>
        <taxon>Bacillati</taxon>
        <taxon>Actinomycetota</taxon>
        <taxon>Actinomycetes</taxon>
        <taxon>Streptosporangiales</taxon>
        <taxon>Streptosporangiaceae</taxon>
        <taxon>Nonomuraea</taxon>
    </lineage>
</organism>
<dbReference type="InterPro" id="IPR023027">
    <property type="entry name" value="Mannitol_DH_CS"/>
</dbReference>
<keyword evidence="4" id="KW-0560">Oxidoreductase</keyword>
<dbReference type="PROSITE" id="PS00974">
    <property type="entry name" value="MANNITOL_DHGENASE"/>
    <property type="match status" value="1"/>
</dbReference>
<dbReference type="InterPro" id="IPR013328">
    <property type="entry name" value="6PGD_dom2"/>
</dbReference>
<dbReference type="InterPro" id="IPR013131">
    <property type="entry name" value="Mannitol_DH_N"/>
</dbReference>
<dbReference type="PANTHER" id="PTHR43362">
    <property type="entry name" value="MANNITOL DEHYDROGENASE DSF1-RELATED"/>
    <property type="match status" value="1"/>
</dbReference>
<evidence type="ECO:0000259" key="7">
    <source>
        <dbReference type="Pfam" id="PF01232"/>
    </source>
</evidence>
<evidence type="ECO:0000256" key="5">
    <source>
        <dbReference type="ARBA" id="ARBA00023027"/>
    </source>
</evidence>
<evidence type="ECO:0000313" key="9">
    <source>
        <dbReference type="EMBL" id="MFC4009318.1"/>
    </source>
</evidence>
<feature type="domain" description="Mannitol dehydrogenase C-terminal" evidence="8">
    <location>
        <begin position="259"/>
        <end position="390"/>
    </location>
</feature>
<evidence type="ECO:0000256" key="2">
    <source>
        <dbReference type="ARBA" id="ARBA00012939"/>
    </source>
</evidence>
<dbReference type="SUPFAM" id="SSF51735">
    <property type="entry name" value="NAD(P)-binding Rossmann-fold domains"/>
    <property type="match status" value="1"/>
</dbReference>
<gene>
    <name evidence="9" type="ORF">ACFOY2_18950</name>
</gene>